<keyword evidence="7 10" id="KW-0067">ATP-binding</keyword>
<comment type="cofactor">
    <cofactor evidence="10">
        <name>Mn(2+)</name>
        <dbReference type="ChEBI" id="CHEBI:29035"/>
    </cofactor>
    <text evidence="10">Binds 1 Mn(2+) ion per subunit.</text>
</comment>
<evidence type="ECO:0000256" key="8">
    <source>
        <dbReference type="ARBA" id="ARBA00023239"/>
    </source>
</evidence>
<feature type="binding site" evidence="10">
    <location>
        <position position="194"/>
    </location>
    <ligand>
        <name>ATP</name>
        <dbReference type="ChEBI" id="CHEBI:30616"/>
    </ligand>
</feature>
<dbReference type="RefSeq" id="WP_077839100.1">
    <property type="nucleotide sequence ID" value="NZ_JABTAE010000001.1"/>
</dbReference>
<feature type="binding site" evidence="10">
    <location>
        <position position="278"/>
    </location>
    <ligand>
        <name>ATP</name>
        <dbReference type="ChEBI" id="CHEBI:30616"/>
    </ligand>
</feature>
<keyword evidence="10" id="KW-0479">Metal-binding</keyword>
<dbReference type="GO" id="GO:0016301">
    <property type="term" value="F:kinase activity"/>
    <property type="evidence" value="ECO:0007669"/>
    <property type="project" value="UniProtKB-KW"/>
</dbReference>
<organism evidence="11 12">
    <name type="scientific">Clostridium beijerinckii</name>
    <name type="common">Clostridium MP</name>
    <dbReference type="NCBI Taxonomy" id="1520"/>
    <lineage>
        <taxon>Bacteria</taxon>
        <taxon>Bacillati</taxon>
        <taxon>Bacillota</taxon>
        <taxon>Clostridia</taxon>
        <taxon>Eubacteriales</taxon>
        <taxon>Clostridiaceae</taxon>
        <taxon>Clostridium</taxon>
    </lineage>
</organism>
<feature type="binding site" evidence="10">
    <location>
        <position position="314"/>
    </location>
    <ligand>
        <name>substrate</name>
    </ligand>
</feature>
<feature type="binding site" evidence="10">
    <location>
        <begin position="229"/>
        <end position="237"/>
    </location>
    <ligand>
        <name>ATP</name>
        <dbReference type="ChEBI" id="CHEBI:30616"/>
    </ligand>
</feature>
<evidence type="ECO:0000256" key="1">
    <source>
        <dbReference type="ARBA" id="ARBA00004742"/>
    </source>
</evidence>
<protein>
    <recommendedName>
        <fullName evidence="3 10">Phosphoenolpyruvate carboxykinase (ATP)</fullName>
        <shortName evidence="10">PCK</shortName>
        <shortName evidence="10">PEP carboxykinase</shortName>
        <shortName evidence="10">PEPCK</shortName>
        <ecNumber evidence="3 10">4.1.1.49</ecNumber>
    </recommendedName>
</protein>
<feature type="binding site" evidence="10">
    <location>
        <position position="188"/>
    </location>
    <ligand>
        <name>substrate</name>
    </ligand>
</feature>
<feature type="binding site" evidence="10">
    <location>
        <begin position="433"/>
        <end position="434"/>
    </location>
    <ligand>
        <name>ATP</name>
        <dbReference type="ChEBI" id="CHEBI:30616"/>
    </ligand>
</feature>
<evidence type="ECO:0000256" key="3">
    <source>
        <dbReference type="ARBA" id="ARBA00012363"/>
    </source>
</evidence>
<evidence type="ECO:0000313" key="11">
    <source>
        <dbReference type="EMBL" id="OOM61043.1"/>
    </source>
</evidence>
<dbReference type="NCBIfam" id="NF006821">
    <property type="entry name" value="PRK09344.1-3"/>
    <property type="match status" value="1"/>
</dbReference>
<feature type="binding site" evidence="10">
    <location>
        <position position="439"/>
    </location>
    <ligand>
        <name>ATP</name>
        <dbReference type="ChEBI" id="CHEBI:30616"/>
    </ligand>
</feature>
<reference evidence="11 12" key="1">
    <citation type="submission" date="2016-05" db="EMBL/GenBank/DDBJ databases">
        <title>Microbial solvent formation.</title>
        <authorList>
            <person name="Poehlein A."/>
            <person name="Montoya Solano J.D."/>
            <person name="Flitsch S."/>
            <person name="Krabben P."/>
            <person name="Duerre P."/>
            <person name="Daniel R."/>
        </authorList>
    </citation>
    <scope>NUCLEOTIDE SEQUENCE [LARGE SCALE GENOMIC DNA]</scope>
    <source>
        <strain evidence="11 12">DSM 53</strain>
    </source>
</reference>
<dbReference type="Gene3D" id="3.90.228.20">
    <property type="match status" value="1"/>
</dbReference>
<dbReference type="GO" id="GO:0046872">
    <property type="term" value="F:metal ion binding"/>
    <property type="evidence" value="ECO:0007669"/>
    <property type="project" value="UniProtKB-KW"/>
</dbReference>
<name>A0A1S8S6H3_CLOBE</name>
<proteinExistence type="inferred from homology"/>
<evidence type="ECO:0000256" key="5">
    <source>
        <dbReference type="ARBA" id="ARBA00022741"/>
    </source>
</evidence>
<evidence type="ECO:0000256" key="9">
    <source>
        <dbReference type="ARBA" id="ARBA00047371"/>
    </source>
</evidence>
<comment type="similarity">
    <text evidence="2 10">Belongs to the phosphoenolpyruvate carboxykinase (ATP) family.</text>
</comment>
<keyword evidence="11" id="KW-0418">Kinase</keyword>
<keyword evidence="10" id="KW-0464">Manganese</keyword>
<evidence type="ECO:0000256" key="2">
    <source>
        <dbReference type="ARBA" id="ARBA00006052"/>
    </source>
</evidence>
<feature type="binding site" evidence="10">
    <location>
        <position position="213"/>
    </location>
    <ligand>
        <name>Mn(2+)</name>
        <dbReference type="ChEBI" id="CHEBI:29035"/>
    </ligand>
</feature>
<keyword evidence="8 10" id="KW-0456">Lyase</keyword>
<comment type="caution">
    <text evidence="11">The sequence shown here is derived from an EMBL/GenBank/DDBJ whole genome shotgun (WGS) entry which is preliminary data.</text>
</comment>
<dbReference type="CDD" id="cd00484">
    <property type="entry name" value="PEPCK_ATP"/>
    <property type="match status" value="1"/>
</dbReference>
<dbReference type="HAMAP" id="MF_00453">
    <property type="entry name" value="PEPCK_ATP"/>
    <property type="match status" value="1"/>
</dbReference>
<feature type="binding site" evidence="10">
    <location>
        <position position="194"/>
    </location>
    <ligand>
        <name>substrate</name>
    </ligand>
</feature>
<evidence type="ECO:0000313" key="12">
    <source>
        <dbReference type="Proteomes" id="UP000190973"/>
    </source>
</evidence>
<dbReference type="GO" id="GO:0005829">
    <property type="term" value="C:cytosol"/>
    <property type="evidence" value="ECO:0007669"/>
    <property type="project" value="TreeGrafter"/>
</dbReference>
<dbReference type="GO" id="GO:0006094">
    <property type="term" value="P:gluconeogenesis"/>
    <property type="evidence" value="ECO:0007669"/>
    <property type="project" value="UniProtKB-UniRule"/>
</dbReference>
<sequence>MNINLDYLSIRGYNKVYRNISIPNLIEFATKRGEGVLSDKGALVVNTGKYTGRSPKDRFIVKDDITKDTINWGEINLPIDENVFDKIYNDVTEYLKEKDLFVFDGFVGALKEYTLPIRVVCECAYQAMFANQMFVRPTAEELSNHMPEFNVISAPGFKAKGIEDGINSEAFVLVNFSKKIVLIGGTAYSGEIKKSMFSIMNFLLPQKGVLPMHCSANKGEDGKTVVFFGLSGTGKTTLSTDPERKLIGDDEHGWCGNGVFNFEGGCYAKAIGLDKEKEKEIYGAVKFGAILENVVLNDERVPDYKDNRYTENTRAAYPLHHIENIEESGAGSNPSKIIFLTADATGVMPPVSKLSKEAAMYHFMSGYTSKVAGTERGITEPKATFSACFGEPFMLLNPVAYAKLLGEKINECNTEVYLINTGWIGGAYGIGKRINLSYTREMVNAVINDQFKNVQFYEHPIFKLFIPSECPNVPSEILNPRDLWEDTKEYDKKALELAESFEKNFEKFKNVSEDIARAGMNSEAFK</sequence>
<feature type="binding site" evidence="10">
    <location>
        <position position="250"/>
    </location>
    <ligand>
        <name>Mn(2+)</name>
        <dbReference type="ChEBI" id="CHEBI:29035"/>
    </ligand>
</feature>
<feature type="binding site" evidence="10">
    <location>
        <position position="213"/>
    </location>
    <ligand>
        <name>ATP</name>
        <dbReference type="ChEBI" id="CHEBI:30616"/>
    </ligand>
</feature>
<evidence type="ECO:0000256" key="4">
    <source>
        <dbReference type="ARBA" id="ARBA00022432"/>
    </source>
</evidence>
<keyword evidence="4 10" id="KW-0312">Gluconeogenesis</keyword>
<comment type="catalytic activity">
    <reaction evidence="9 10">
        <text>oxaloacetate + ATP = phosphoenolpyruvate + ADP + CO2</text>
        <dbReference type="Rhea" id="RHEA:18617"/>
        <dbReference type="ChEBI" id="CHEBI:16452"/>
        <dbReference type="ChEBI" id="CHEBI:16526"/>
        <dbReference type="ChEBI" id="CHEBI:30616"/>
        <dbReference type="ChEBI" id="CHEBI:58702"/>
        <dbReference type="ChEBI" id="CHEBI:456216"/>
        <dbReference type="EC" id="4.1.1.49"/>
    </reaction>
</comment>
<dbReference type="GO" id="GO:0004612">
    <property type="term" value="F:phosphoenolpyruvate carboxykinase (ATP) activity"/>
    <property type="evidence" value="ECO:0007669"/>
    <property type="project" value="UniProtKB-UniRule"/>
</dbReference>
<dbReference type="InterPro" id="IPR001272">
    <property type="entry name" value="PEP_carboxykinase_ATP"/>
</dbReference>
<feature type="binding site" evidence="10">
    <location>
        <position position="314"/>
    </location>
    <ligand>
        <name>ATP</name>
        <dbReference type="ChEBI" id="CHEBI:30616"/>
    </ligand>
</feature>
<evidence type="ECO:0000256" key="6">
    <source>
        <dbReference type="ARBA" id="ARBA00022793"/>
    </source>
</evidence>
<keyword evidence="10" id="KW-0963">Cytoplasm</keyword>
<dbReference type="GO" id="GO:0005524">
    <property type="term" value="F:ATP binding"/>
    <property type="evidence" value="ECO:0007669"/>
    <property type="project" value="UniProtKB-UniRule"/>
</dbReference>
<dbReference type="Gene3D" id="2.170.8.10">
    <property type="entry name" value="Phosphoenolpyruvate Carboxykinase, domain 2"/>
    <property type="match status" value="1"/>
</dbReference>
<comment type="subcellular location">
    <subcellularLocation>
        <location evidence="10">Cytoplasm</location>
    </subcellularLocation>
</comment>
<keyword evidence="11" id="KW-0808">Transferase</keyword>
<dbReference type="InterPro" id="IPR008210">
    <property type="entry name" value="PEP_carboxykinase_N"/>
</dbReference>
<evidence type="ECO:0000256" key="10">
    <source>
        <dbReference type="HAMAP-Rule" id="MF_00453"/>
    </source>
</evidence>
<dbReference type="AlphaFoldDB" id="A0A1S8S6H3"/>
<dbReference type="PIRSF" id="PIRSF006294">
    <property type="entry name" value="PEP_crbxkin"/>
    <property type="match status" value="1"/>
</dbReference>
<dbReference type="NCBIfam" id="NF006820">
    <property type="entry name" value="PRK09344.1-2"/>
    <property type="match status" value="1"/>
</dbReference>
<dbReference type="UniPathway" id="UPA00138"/>
<dbReference type="EC" id="4.1.1.49" evidence="3 10"/>
<dbReference type="NCBIfam" id="TIGR00224">
    <property type="entry name" value="pckA"/>
    <property type="match status" value="1"/>
</dbReference>
<dbReference type="PANTHER" id="PTHR30031:SF0">
    <property type="entry name" value="PHOSPHOENOLPYRUVATE CARBOXYKINASE (ATP)"/>
    <property type="match status" value="1"/>
</dbReference>
<feature type="binding site" evidence="10">
    <location>
        <position position="53"/>
    </location>
    <ligand>
        <name>substrate</name>
    </ligand>
</feature>
<evidence type="ECO:0000256" key="7">
    <source>
        <dbReference type="ARBA" id="ARBA00022840"/>
    </source>
</evidence>
<keyword evidence="11" id="KW-0670">Pyruvate</keyword>
<dbReference type="PANTHER" id="PTHR30031">
    <property type="entry name" value="PHOSPHOENOLPYRUVATE CARBOXYKINASE ATP"/>
    <property type="match status" value="1"/>
</dbReference>
<gene>
    <name evidence="11" type="primary">pckA_1</name>
    <name evidence="10" type="synonym">pckA</name>
    <name evidence="11" type="ORF">CLBCK_25670</name>
</gene>
<dbReference type="SUPFAM" id="SSF53795">
    <property type="entry name" value="PEP carboxykinase-like"/>
    <property type="match status" value="1"/>
</dbReference>
<dbReference type="EMBL" id="LZZI01000042">
    <property type="protein sequence ID" value="OOM61043.1"/>
    <property type="molecule type" value="Genomic_DNA"/>
</dbReference>
<feature type="binding site" evidence="10">
    <location>
        <position position="194"/>
    </location>
    <ligand>
        <name>Mn(2+)</name>
        <dbReference type="ChEBI" id="CHEBI:29035"/>
    </ligand>
</feature>
<keyword evidence="6 10" id="KW-0210">Decarboxylase</keyword>
<dbReference type="Pfam" id="PF01293">
    <property type="entry name" value="PEPCK_ATP"/>
    <property type="match status" value="1"/>
</dbReference>
<dbReference type="SUPFAM" id="SSF68923">
    <property type="entry name" value="PEP carboxykinase N-terminal domain"/>
    <property type="match status" value="1"/>
</dbReference>
<dbReference type="Proteomes" id="UP000190973">
    <property type="component" value="Unassembled WGS sequence"/>
</dbReference>
<keyword evidence="5 10" id="KW-0547">Nucleotide-binding</keyword>
<comment type="pathway">
    <text evidence="1 10">Carbohydrate biosynthesis; gluconeogenesis.</text>
</comment>
<comment type="function">
    <text evidence="10">Involved in the gluconeogenesis. Catalyzes the conversion of oxaloacetate (OAA) to phosphoenolpyruvate (PEP) through direct phosphoryl transfer between the nucleoside triphosphate and OAA.</text>
</comment>
<dbReference type="InterPro" id="IPR013035">
    <property type="entry name" value="PEP_carboxykinase_C"/>
</dbReference>
<accession>A0A1S8S6H3</accession>
<dbReference type="Gene3D" id="3.40.449.10">
    <property type="entry name" value="Phosphoenolpyruvate Carboxykinase, domain 1"/>
    <property type="match status" value="1"/>
</dbReference>